<dbReference type="ProteomicsDB" id="302587"/>
<sequence length="52" mass="5836">MVMSFRVSELQVLLGFAGRNKSGRKHELLAKALSVRWTCILLCRSLCTPMSP</sequence>
<keyword evidence="4" id="KW-1185">Reference proteome</keyword>
<dbReference type="AlphaFoldDB" id="H3BJ41"/>
<reference evidence="2" key="4">
    <citation type="submission" date="2025-09" db="UniProtKB">
        <authorList>
            <consortium name="Ensembl"/>
        </authorList>
    </citation>
    <scope>IDENTIFICATION</scope>
    <source>
        <strain evidence="2">C57BL/6J</strain>
    </source>
</reference>
<dbReference type="ExpressionAtlas" id="H3BJ41">
    <property type="expression patterns" value="baseline and differential"/>
</dbReference>
<organism evidence="2 4">
    <name type="scientific">Mus musculus</name>
    <name type="common">Mouse</name>
    <dbReference type="NCBI Taxonomy" id="10090"/>
    <lineage>
        <taxon>Eukaryota</taxon>
        <taxon>Metazoa</taxon>
        <taxon>Chordata</taxon>
        <taxon>Craniata</taxon>
        <taxon>Vertebrata</taxon>
        <taxon>Euteleostomi</taxon>
        <taxon>Mammalia</taxon>
        <taxon>Eutheria</taxon>
        <taxon>Euarchontoglires</taxon>
        <taxon>Glires</taxon>
        <taxon>Rodentia</taxon>
        <taxon>Myomorpha</taxon>
        <taxon>Muroidea</taxon>
        <taxon>Muridae</taxon>
        <taxon>Murinae</taxon>
        <taxon>Mus</taxon>
        <taxon>Mus</taxon>
    </lineage>
</organism>
<reference evidence="2 4" key="1">
    <citation type="journal article" date="2009" name="PLoS Biol.">
        <title>Lineage-specific biology revealed by a finished genome assembly of the mouse.</title>
        <authorList>
            <consortium name="Mouse Genome Sequencing Consortium"/>
            <person name="Church D.M."/>
            <person name="Goodstadt L."/>
            <person name="Hillier L.W."/>
            <person name="Zody M.C."/>
            <person name="Goldstein S."/>
            <person name="She X."/>
            <person name="Bult C.J."/>
            <person name="Agarwala R."/>
            <person name="Cherry J.L."/>
            <person name="DiCuccio M."/>
            <person name="Hlavina W."/>
            <person name="Kapustin Y."/>
            <person name="Meric P."/>
            <person name="Maglott D."/>
            <person name="Birtle Z."/>
            <person name="Marques A.C."/>
            <person name="Graves T."/>
            <person name="Zhou S."/>
            <person name="Teague B."/>
            <person name="Potamousis K."/>
            <person name="Churas C."/>
            <person name="Place M."/>
            <person name="Herschleb J."/>
            <person name="Runnheim R."/>
            <person name="Forrest D."/>
            <person name="Amos-Landgraf J."/>
            <person name="Schwartz D.C."/>
            <person name="Cheng Z."/>
            <person name="Lindblad-Toh K."/>
            <person name="Eichler E.E."/>
            <person name="Ponting C.P."/>
        </authorList>
    </citation>
    <scope>NUCLEOTIDE SEQUENCE [LARGE SCALE GENOMIC DNA]</scope>
    <source>
        <strain evidence="2 4">C57BL/6J</strain>
    </source>
</reference>
<dbReference type="InterPro" id="IPR003034">
    <property type="entry name" value="SAP_dom"/>
</dbReference>
<dbReference type="SMART" id="SM00513">
    <property type="entry name" value="SAP"/>
    <property type="match status" value="1"/>
</dbReference>
<dbReference type="InterPro" id="IPR036361">
    <property type="entry name" value="SAP_dom_sf"/>
</dbReference>
<protein>
    <submittedName>
        <fullName evidence="2">Protein inhibitor of activated STAT 3</fullName>
    </submittedName>
</protein>
<dbReference type="GeneTree" id="ENSGT01030000234539"/>
<gene>
    <name evidence="2 3" type="primary">Pias3</name>
</gene>
<evidence type="ECO:0000313" key="2">
    <source>
        <dbReference type="Ensembl" id="ENSMUSP00000134835.2"/>
    </source>
</evidence>
<reference evidence="2" key="3">
    <citation type="submission" date="2025-08" db="UniProtKB">
        <authorList>
            <consortium name="Ensembl"/>
        </authorList>
    </citation>
    <scope>IDENTIFICATION</scope>
    <source>
        <strain evidence="2">C57BL/6J</strain>
    </source>
</reference>
<dbReference type="MGI" id="MGI:1913126">
    <property type="gene designation" value="Pias3"/>
</dbReference>
<dbReference type="VEuPathDB" id="HostDB:ENSMUSG00000028101"/>
<dbReference type="AGR" id="MGI:1913126"/>
<dbReference type="PROSITE" id="PS50800">
    <property type="entry name" value="SAP"/>
    <property type="match status" value="1"/>
</dbReference>
<feature type="domain" description="SAP" evidence="1">
    <location>
        <begin position="2"/>
        <end position="36"/>
    </location>
</feature>
<accession>H3BJ41</accession>
<dbReference type="Antibodypedia" id="20233">
    <property type="antibodies" value="257 antibodies from 39 providers"/>
</dbReference>
<dbReference type="Gene3D" id="1.10.720.30">
    <property type="entry name" value="SAP domain"/>
    <property type="match status" value="1"/>
</dbReference>
<dbReference type="SUPFAM" id="SSF68906">
    <property type="entry name" value="SAP domain"/>
    <property type="match status" value="1"/>
</dbReference>
<dbReference type="Bgee" id="ENSMUSG00000028101">
    <property type="expression patterns" value="Expressed in retinal neural layer and 264 other cell types or tissues"/>
</dbReference>
<proteinExistence type="predicted"/>
<dbReference type="Proteomes" id="UP000000589">
    <property type="component" value="Chromosome 3"/>
</dbReference>
<evidence type="ECO:0000313" key="3">
    <source>
        <dbReference type="MGI" id="MGI:1913126"/>
    </source>
</evidence>
<dbReference type="SMR" id="H3BJ41"/>
<evidence type="ECO:0000313" key="4">
    <source>
        <dbReference type="Proteomes" id="UP000000589"/>
    </source>
</evidence>
<dbReference type="Ensembl" id="ENSMUST00000176302.8">
    <property type="protein sequence ID" value="ENSMUSP00000134835.2"/>
    <property type="gene ID" value="ENSMUSG00000028101.19"/>
</dbReference>
<dbReference type="HOGENOM" id="CLU_3086609_0_0_1"/>
<dbReference type="Pfam" id="PF02037">
    <property type="entry name" value="SAP"/>
    <property type="match status" value="1"/>
</dbReference>
<reference evidence="2 4" key="2">
    <citation type="journal article" date="2011" name="PLoS Biol.">
        <title>Modernizing reference genome assemblies.</title>
        <authorList>
            <person name="Church D.M."/>
            <person name="Schneider V.A."/>
            <person name="Graves T."/>
            <person name="Auger K."/>
            <person name="Cunningham F."/>
            <person name="Bouk N."/>
            <person name="Chen H.C."/>
            <person name="Agarwala R."/>
            <person name="McLaren W.M."/>
            <person name="Ritchie G.R."/>
            <person name="Albracht D."/>
            <person name="Kremitzki M."/>
            <person name="Rock S."/>
            <person name="Kotkiewicz H."/>
            <person name="Kremitzki C."/>
            <person name="Wollam A."/>
            <person name="Trani L."/>
            <person name="Fulton L."/>
            <person name="Fulton R."/>
            <person name="Matthews L."/>
            <person name="Whitehead S."/>
            <person name="Chow W."/>
            <person name="Torrance J."/>
            <person name="Dunn M."/>
            <person name="Harden G."/>
            <person name="Threadgold G."/>
            <person name="Wood J."/>
            <person name="Collins J."/>
            <person name="Heath P."/>
            <person name="Griffiths G."/>
            <person name="Pelan S."/>
            <person name="Grafham D."/>
            <person name="Eichler E.E."/>
            <person name="Weinstock G."/>
            <person name="Mardis E.R."/>
            <person name="Wilson R.K."/>
            <person name="Howe K."/>
            <person name="Flicek P."/>
            <person name="Hubbard T."/>
        </authorList>
    </citation>
    <scope>NUCLEOTIDE SEQUENCE [LARGE SCALE GENOMIC DNA]</scope>
    <source>
        <strain evidence="2 4">C57BL/6J</strain>
    </source>
</reference>
<name>H3BJ41_MOUSE</name>
<evidence type="ECO:0000259" key="1">
    <source>
        <dbReference type="PROSITE" id="PS50800"/>
    </source>
</evidence>